<gene>
    <name evidence="4" type="ORF">K0U00_10065</name>
</gene>
<evidence type="ECO:0000313" key="5">
    <source>
        <dbReference type="Proteomes" id="UP001519887"/>
    </source>
</evidence>
<accession>A0ABS7C0E8</accession>
<dbReference type="PROSITE" id="PS51677">
    <property type="entry name" value="NODB"/>
    <property type="match status" value="1"/>
</dbReference>
<protein>
    <submittedName>
        <fullName evidence="4">Polysaccharide deacetylase family protein</fullName>
    </submittedName>
</protein>
<sequence>MKISLNRFPGGLQKAFTMSYDDGVDHDRRLVALFNRYGIRGTFHLVSGSLDSPGYLTSGEIAALFAGHEVSGHSIHHPHLTLVPPEIRVAELYNSRQMLEELVGYPVKGISYPYGTYNEELAAGLPYLGLHYARTVTSHGQFRMPDDFLRWSPTCHHDDKVMEHAERFLKETPMERMSLFYVWGHSHDLERNGNWALMEEFCAFMSGHASVWYATNAEITAYMRVLRNLEFSANGHIVYNPSAASAWITVDGKSVELPGGATTLV</sequence>
<evidence type="ECO:0000313" key="4">
    <source>
        <dbReference type="EMBL" id="MBW7454375.1"/>
    </source>
</evidence>
<dbReference type="Gene3D" id="3.20.20.370">
    <property type="entry name" value="Glycoside hydrolase/deacetylase"/>
    <property type="match status" value="1"/>
</dbReference>
<comment type="caution">
    <text evidence="4">The sequence shown here is derived from an EMBL/GenBank/DDBJ whole genome shotgun (WGS) entry which is preliminary data.</text>
</comment>
<keyword evidence="2" id="KW-0732">Signal</keyword>
<dbReference type="InterPro" id="IPR002509">
    <property type="entry name" value="NODB_dom"/>
</dbReference>
<comment type="subcellular location">
    <subcellularLocation>
        <location evidence="1">Secreted</location>
    </subcellularLocation>
</comment>
<evidence type="ECO:0000259" key="3">
    <source>
        <dbReference type="PROSITE" id="PS51677"/>
    </source>
</evidence>
<dbReference type="PANTHER" id="PTHR34216:SF3">
    <property type="entry name" value="POLY-BETA-1,6-N-ACETYL-D-GLUCOSAMINE N-DEACETYLASE"/>
    <property type="match status" value="1"/>
</dbReference>
<name>A0ABS7C0E8_9BACL</name>
<evidence type="ECO:0000256" key="1">
    <source>
        <dbReference type="ARBA" id="ARBA00004613"/>
    </source>
</evidence>
<keyword evidence="5" id="KW-1185">Reference proteome</keyword>
<organism evidence="4 5">
    <name type="scientific">Paenibacillus sepulcri</name>
    <dbReference type="NCBI Taxonomy" id="359917"/>
    <lineage>
        <taxon>Bacteria</taxon>
        <taxon>Bacillati</taxon>
        <taxon>Bacillota</taxon>
        <taxon>Bacilli</taxon>
        <taxon>Bacillales</taxon>
        <taxon>Paenibacillaceae</taxon>
        <taxon>Paenibacillus</taxon>
    </lineage>
</organism>
<dbReference type="Pfam" id="PF01522">
    <property type="entry name" value="Polysacc_deac_1"/>
    <property type="match status" value="1"/>
</dbReference>
<dbReference type="InterPro" id="IPR011330">
    <property type="entry name" value="Glyco_hydro/deAcase_b/a-brl"/>
</dbReference>
<dbReference type="SUPFAM" id="SSF88713">
    <property type="entry name" value="Glycoside hydrolase/deacetylase"/>
    <property type="match status" value="1"/>
</dbReference>
<feature type="domain" description="NodB homology" evidence="3">
    <location>
        <begin position="14"/>
        <end position="265"/>
    </location>
</feature>
<proteinExistence type="predicted"/>
<reference evidence="4 5" key="1">
    <citation type="submission" date="2021-07" db="EMBL/GenBank/DDBJ databases">
        <title>Paenibacillus radiodurans sp. nov., isolated from the southeastern edge of Tengger Desert.</title>
        <authorList>
            <person name="Zhang G."/>
        </authorList>
    </citation>
    <scope>NUCLEOTIDE SEQUENCE [LARGE SCALE GENOMIC DNA]</scope>
    <source>
        <strain evidence="4 5">CCM 7311</strain>
    </source>
</reference>
<dbReference type="PANTHER" id="PTHR34216">
    <property type="match status" value="1"/>
</dbReference>
<dbReference type="InterPro" id="IPR051398">
    <property type="entry name" value="Polysacch_Deacetylase"/>
</dbReference>
<dbReference type="Proteomes" id="UP001519887">
    <property type="component" value="Unassembled WGS sequence"/>
</dbReference>
<evidence type="ECO:0000256" key="2">
    <source>
        <dbReference type="ARBA" id="ARBA00022729"/>
    </source>
</evidence>
<dbReference type="RefSeq" id="WP_210046625.1">
    <property type="nucleotide sequence ID" value="NZ_JBHLVU010000026.1"/>
</dbReference>
<dbReference type="CDD" id="cd10967">
    <property type="entry name" value="CE4_GLA_like_6s"/>
    <property type="match status" value="1"/>
</dbReference>
<dbReference type="EMBL" id="JAHZIK010000192">
    <property type="protein sequence ID" value="MBW7454375.1"/>
    <property type="molecule type" value="Genomic_DNA"/>
</dbReference>